<sequence>MRHLPLFGLRLTTPRLELRLPTLDDLDELADRALEGVHDPERMPFFVPWTQAPADELPANLIRYHLGVMSRWQPDDWYGNFAVVHEGRVIGVQDLSARGFAVTRHVSTGSWLGQAYQGKGLGTEMRAAVLHLAFAGLGALTAGSGAFVDNPASLGVSRKLGYRPDGVSVHEVRGRRAVEQRLRLERDEFTSPVPVDVKGLEPCLPHFGLSPARDADRPEPS</sequence>
<dbReference type="PROSITE" id="PS51186">
    <property type="entry name" value="GNAT"/>
    <property type="match status" value="1"/>
</dbReference>
<dbReference type="RefSeq" id="WP_346114720.1">
    <property type="nucleotide sequence ID" value="NZ_BAAAMU010000177.1"/>
</dbReference>
<reference evidence="2 3" key="1">
    <citation type="journal article" date="2019" name="Int. J. Syst. Evol. Microbiol.">
        <title>The Global Catalogue of Microorganisms (GCM) 10K type strain sequencing project: providing services to taxonomists for standard genome sequencing and annotation.</title>
        <authorList>
            <consortium name="The Broad Institute Genomics Platform"/>
            <consortium name="The Broad Institute Genome Sequencing Center for Infectious Disease"/>
            <person name="Wu L."/>
            <person name="Ma J."/>
        </authorList>
    </citation>
    <scope>NUCLEOTIDE SEQUENCE [LARGE SCALE GENOMIC DNA]</scope>
    <source>
        <strain evidence="2 3">JCM 13929</strain>
    </source>
</reference>
<protein>
    <submittedName>
        <fullName evidence="2">GNAT family protein</fullName>
    </submittedName>
</protein>
<accession>A0ABN2HPN1</accession>
<organism evidence="2 3">
    <name type="scientific">Nonomuraea maheshkhaliensis</name>
    <dbReference type="NCBI Taxonomy" id="419590"/>
    <lineage>
        <taxon>Bacteria</taxon>
        <taxon>Bacillati</taxon>
        <taxon>Actinomycetota</taxon>
        <taxon>Actinomycetes</taxon>
        <taxon>Streptosporangiales</taxon>
        <taxon>Streptosporangiaceae</taxon>
        <taxon>Nonomuraea</taxon>
    </lineage>
</organism>
<dbReference type="EMBL" id="BAAAMU010000177">
    <property type="protein sequence ID" value="GAA1691349.1"/>
    <property type="molecule type" value="Genomic_DNA"/>
</dbReference>
<dbReference type="InterPro" id="IPR016181">
    <property type="entry name" value="Acyl_CoA_acyltransferase"/>
</dbReference>
<dbReference type="Gene3D" id="3.40.630.30">
    <property type="match status" value="1"/>
</dbReference>
<dbReference type="PANTHER" id="PTHR43792:SF1">
    <property type="entry name" value="N-ACETYLTRANSFERASE DOMAIN-CONTAINING PROTEIN"/>
    <property type="match status" value="1"/>
</dbReference>
<dbReference type="Pfam" id="PF13302">
    <property type="entry name" value="Acetyltransf_3"/>
    <property type="match status" value="1"/>
</dbReference>
<evidence type="ECO:0000313" key="2">
    <source>
        <dbReference type="EMBL" id="GAA1691349.1"/>
    </source>
</evidence>
<evidence type="ECO:0000313" key="3">
    <source>
        <dbReference type="Proteomes" id="UP001500064"/>
    </source>
</evidence>
<comment type="caution">
    <text evidence="2">The sequence shown here is derived from an EMBL/GenBank/DDBJ whole genome shotgun (WGS) entry which is preliminary data.</text>
</comment>
<name>A0ABN2HPN1_9ACTN</name>
<gene>
    <name evidence="2" type="ORF">GCM10009733_104360</name>
</gene>
<feature type="domain" description="N-acetyltransferase" evidence="1">
    <location>
        <begin position="16"/>
        <end position="185"/>
    </location>
</feature>
<evidence type="ECO:0000259" key="1">
    <source>
        <dbReference type="PROSITE" id="PS51186"/>
    </source>
</evidence>
<dbReference type="PANTHER" id="PTHR43792">
    <property type="entry name" value="GNAT FAMILY, PUTATIVE (AFU_ORTHOLOGUE AFUA_3G00765)-RELATED-RELATED"/>
    <property type="match status" value="1"/>
</dbReference>
<keyword evidence="3" id="KW-1185">Reference proteome</keyword>
<proteinExistence type="predicted"/>
<dbReference type="InterPro" id="IPR051531">
    <property type="entry name" value="N-acetyltransferase"/>
</dbReference>
<dbReference type="Proteomes" id="UP001500064">
    <property type="component" value="Unassembled WGS sequence"/>
</dbReference>
<dbReference type="SUPFAM" id="SSF55729">
    <property type="entry name" value="Acyl-CoA N-acyltransferases (Nat)"/>
    <property type="match status" value="1"/>
</dbReference>
<dbReference type="InterPro" id="IPR000182">
    <property type="entry name" value="GNAT_dom"/>
</dbReference>